<dbReference type="CDD" id="cd08267">
    <property type="entry name" value="MDR1"/>
    <property type="match status" value="1"/>
</dbReference>
<name>A0A0C2XRL6_HEBCY</name>
<dbReference type="PANTHER" id="PTHR11695">
    <property type="entry name" value="ALCOHOL DEHYDROGENASE RELATED"/>
    <property type="match status" value="1"/>
</dbReference>
<dbReference type="InterPro" id="IPR011032">
    <property type="entry name" value="GroES-like_sf"/>
</dbReference>
<dbReference type="InterPro" id="IPR050700">
    <property type="entry name" value="YIM1/Zinc_Alcohol_DH_Fams"/>
</dbReference>
<sequence length="364" mass="38713">MTETLPKAQRAWVLRRTGKPRDVLQLEEDYQIPVPKNSQILIKVHAVALNPGGWKAFSVPPLSFVHKTPAVPEFDFSGVIAGGTLDGTGYVMGQEVFGISPFEGPNGVMKVGQGALAQYTVAEPATFVAKPSNITHVEAAAFPIAGLTAFVSLVNHGGLKLGDGKRIFVNGGSGGIGSWAVQIAKAYGAYVVTTCSPESQSFVNSLGADGTIDYRSVQPSLSAHLASAYSTSKFDLFFDTVGTDVSALYAASPSYLKPDGIYLDIAGAAHIMDSVYSALTTILGMINRTLRPTFLGGTPRKYLPITFWATSMTNELKESAELLASGKIKAPIDHIYAFEDALQGYDRQMSGRSKGKLIISVSLP</sequence>
<reference evidence="3" key="2">
    <citation type="submission" date="2015-01" db="EMBL/GenBank/DDBJ databases">
        <title>Evolutionary Origins and Diversification of the Mycorrhizal Mutualists.</title>
        <authorList>
            <consortium name="DOE Joint Genome Institute"/>
            <consortium name="Mycorrhizal Genomics Consortium"/>
            <person name="Kohler A."/>
            <person name="Kuo A."/>
            <person name="Nagy L.G."/>
            <person name="Floudas D."/>
            <person name="Copeland A."/>
            <person name="Barry K.W."/>
            <person name="Cichocki N."/>
            <person name="Veneault-Fourrey C."/>
            <person name="LaButti K."/>
            <person name="Lindquist E.A."/>
            <person name="Lipzen A."/>
            <person name="Lundell T."/>
            <person name="Morin E."/>
            <person name="Murat C."/>
            <person name="Riley R."/>
            <person name="Ohm R."/>
            <person name="Sun H."/>
            <person name="Tunlid A."/>
            <person name="Henrissat B."/>
            <person name="Grigoriev I.V."/>
            <person name="Hibbett D.S."/>
            <person name="Martin F."/>
        </authorList>
    </citation>
    <scope>NUCLEOTIDE SEQUENCE [LARGE SCALE GENOMIC DNA]</scope>
    <source>
        <strain evidence="3">h7</strain>
    </source>
</reference>
<dbReference type="HOGENOM" id="CLU_026673_3_3_1"/>
<dbReference type="Gene3D" id="3.40.50.720">
    <property type="entry name" value="NAD(P)-binding Rossmann-like Domain"/>
    <property type="match status" value="1"/>
</dbReference>
<dbReference type="STRING" id="686832.A0A0C2XRL6"/>
<protein>
    <recommendedName>
        <fullName evidence="1">Enoyl reductase (ER) domain-containing protein</fullName>
    </recommendedName>
</protein>
<feature type="domain" description="Enoyl reductase (ER)" evidence="1">
    <location>
        <begin position="19"/>
        <end position="359"/>
    </location>
</feature>
<dbReference type="AlphaFoldDB" id="A0A0C2XRL6"/>
<evidence type="ECO:0000313" key="2">
    <source>
        <dbReference type="EMBL" id="KIM40308.1"/>
    </source>
</evidence>
<evidence type="ECO:0000313" key="3">
    <source>
        <dbReference type="Proteomes" id="UP000053424"/>
    </source>
</evidence>
<dbReference type="GO" id="GO:0005739">
    <property type="term" value="C:mitochondrion"/>
    <property type="evidence" value="ECO:0007669"/>
    <property type="project" value="TreeGrafter"/>
</dbReference>
<dbReference type="InterPro" id="IPR020843">
    <property type="entry name" value="ER"/>
</dbReference>
<dbReference type="SUPFAM" id="SSF51735">
    <property type="entry name" value="NAD(P)-binding Rossmann-fold domains"/>
    <property type="match status" value="1"/>
</dbReference>
<dbReference type="Pfam" id="PF08240">
    <property type="entry name" value="ADH_N"/>
    <property type="match status" value="1"/>
</dbReference>
<dbReference type="PANTHER" id="PTHR11695:SF294">
    <property type="entry name" value="RETICULON-4-INTERACTING PROTEIN 1, MITOCHONDRIAL"/>
    <property type="match status" value="1"/>
</dbReference>
<accession>A0A0C2XRL6</accession>
<proteinExistence type="predicted"/>
<keyword evidence="3" id="KW-1185">Reference proteome</keyword>
<dbReference type="OrthoDB" id="3509362at2759"/>
<dbReference type="SUPFAM" id="SSF50129">
    <property type="entry name" value="GroES-like"/>
    <property type="match status" value="1"/>
</dbReference>
<reference evidence="2 3" key="1">
    <citation type="submission" date="2014-04" db="EMBL/GenBank/DDBJ databases">
        <authorList>
            <consortium name="DOE Joint Genome Institute"/>
            <person name="Kuo A."/>
            <person name="Gay G."/>
            <person name="Dore J."/>
            <person name="Kohler A."/>
            <person name="Nagy L.G."/>
            <person name="Floudas D."/>
            <person name="Copeland A."/>
            <person name="Barry K.W."/>
            <person name="Cichocki N."/>
            <person name="Veneault-Fourrey C."/>
            <person name="LaButti K."/>
            <person name="Lindquist E.A."/>
            <person name="Lipzen A."/>
            <person name="Lundell T."/>
            <person name="Morin E."/>
            <person name="Murat C."/>
            <person name="Sun H."/>
            <person name="Tunlid A."/>
            <person name="Henrissat B."/>
            <person name="Grigoriev I.V."/>
            <person name="Hibbett D.S."/>
            <person name="Martin F."/>
            <person name="Nordberg H.P."/>
            <person name="Cantor M.N."/>
            <person name="Hua S.X."/>
        </authorList>
    </citation>
    <scope>NUCLEOTIDE SEQUENCE [LARGE SCALE GENOMIC DNA]</scope>
    <source>
        <strain evidence="3">h7</strain>
    </source>
</reference>
<dbReference type="Gene3D" id="3.90.180.10">
    <property type="entry name" value="Medium-chain alcohol dehydrogenases, catalytic domain"/>
    <property type="match status" value="1"/>
</dbReference>
<evidence type="ECO:0000259" key="1">
    <source>
        <dbReference type="SMART" id="SM00829"/>
    </source>
</evidence>
<dbReference type="Proteomes" id="UP000053424">
    <property type="component" value="Unassembled WGS sequence"/>
</dbReference>
<dbReference type="EMBL" id="KN831783">
    <property type="protein sequence ID" value="KIM40308.1"/>
    <property type="molecule type" value="Genomic_DNA"/>
</dbReference>
<dbReference type="InterPro" id="IPR036291">
    <property type="entry name" value="NAD(P)-bd_dom_sf"/>
</dbReference>
<dbReference type="SMART" id="SM00829">
    <property type="entry name" value="PKS_ER"/>
    <property type="match status" value="1"/>
</dbReference>
<dbReference type="GO" id="GO:0016491">
    <property type="term" value="F:oxidoreductase activity"/>
    <property type="evidence" value="ECO:0007669"/>
    <property type="project" value="InterPro"/>
</dbReference>
<gene>
    <name evidence="2" type="ORF">M413DRAFT_446489</name>
</gene>
<organism evidence="2 3">
    <name type="scientific">Hebeloma cylindrosporum</name>
    <dbReference type="NCBI Taxonomy" id="76867"/>
    <lineage>
        <taxon>Eukaryota</taxon>
        <taxon>Fungi</taxon>
        <taxon>Dikarya</taxon>
        <taxon>Basidiomycota</taxon>
        <taxon>Agaricomycotina</taxon>
        <taxon>Agaricomycetes</taxon>
        <taxon>Agaricomycetidae</taxon>
        <taxon>Agaricales</taxon>
        <taxon>Agaricineae</taxon>
        <taxon>Hymenogastraceae</taxon>
        <taxon>Hebeloma</taxon>
    </lineage>
</organism>
<dbReference type="InterPro" id="IPR013154">
    <property type="entry name" value="ADH-like_N"/>
</dbReference>
<dbReference type="Pfam" id="PF13602">
    <property type="entry name" value="ADH_zinc_N_2"/>
    <property type="match status" value="1"/>
</dbReference>